<proteinExistence type="predicted"/>
<keyword evidence="3" id="KW-1185">Reference proteome</keyword>
<organism evidence="2 3">
    <name type="scientific">Chiloscyllium punctatum</name>
    <name type="common">Brownbanded bambooshark</name>
    <name type="synonym">Hemiscyllium punctatum</name>
    <dbReference type="NCBI Taxonomy" id="137246"/>
    <lineage>
        <taxon>Eukaryota</taxon>
        <taxon>Metazoa</taxon>
        <taxon>Chordata</taxon>
        <taxon>Craniata</taxon>
        <taxon>Vertebrata</taxon>
        <taxon>Chondrichthyes</taxon>
        <taxon>Elasmobranchii</taxon>
        <taxon>Galeomorphii</taxon>
        <taxon>Galeoidea</taxon>
        <taxon>Orectolobiformes</taxon>
        <taxon>Hemiscylliidae</taxon>
        <taxon>Chiloscyllium</taxon>
    </lineage>
</organism>
<evidence type="ECO:0000256" key="1">
    <source>
        <dbReference type="SAM" id="MobiDB-lite"/>
    </source>
</evidence>
<name>A0A401RE41_CHIPU</name>
<reference evidence="2 3" key="1">
    <citation type="journal article" date="2018" name="Nat. Ecol. Evol.">
        <title>Shark genomes provide insights into elasmobranch evolution and the origin of vertebrates.</title>
        <authorList>
            <person name="Hara Y"/>
            <person name="Yamaguchi K"/>
            <person name="Onimaru K"/>
            <person name="Kadota M"/>
            <person name="Koyanagi M"/>
            <person name="Keeley SD"/>
            <person name="Tatsumi K"/>
            <person name="Tanaka K"/>
            <person name="Motone F"/>
            <person name="Kageyama Y"/>
            <person name="Nozu R"/>
            <person name="Adachi N"/>
            <person name="Nishimura O"/>
            <person name="Nakagawa R"/>
            <person name="Tanegashima C"/>
            <person name="Kiyatake I"/>
            <person name="Matsumoto R"/>
            <person name="Murakumo K"/>
            <person name="Nishida K"/>
            <person name="Terakita A"/>
            <person name="Kuratani S"/>
            <person name="Sato K"/>
            <person name="Hyodo S Kuraku.S."/>
        </authorList>
    </citation>
    <scope>NUCLEOTIDE SEQUENCE [LARGE SCALE GENOMIC DNA]</scope>
</reference>
<dbReference type="AlphaFoldDB" id="A0A401RE41"/>
<comment type="caution">
    <text evidence="2">The sequence shown here is derived from an EMBL/GenBank/DDBJ whole genome shotgun (WGS) entry which is preliminary data.</text>
</comment>
<feature type="compositionally biased region" description="Pro residues" evidence="1">
    <location>
        <begin position="96"/>
        <end position="107"/>
    </location>
</feature>
<feature type="region of interest" description="Disordered" evidence="1">
    <location>
        <begin position="48"/>
        <end position="107"/>
    </location>
</feature>
<evidence type="ECO:0000313" key="3">
    <source>
        <dbReference type="Proteomes" id="UP000287033"/>
    </source>
</evidence>
<dbReference type="EMBL" id="BEZZ01003778">
    <property type="protein sequence ID" value="GCC16424.1"/>
    <property type="molecule type" value="Genomic_DNA"/>
</dbReference>
<sequence length="107" mass="11617">MAMIGSLDDDRTVGKVVDLTFLTCPTGLRQDSFFSFLSPLSFESLDFPATSRLSPDSRKSPGSPVPQPESPSFQSREVPDSFVKPVSPRKVLKKPTSPPPVTPQAPK</sequence>
<feature type="non-terminal residue" evidence="2">
    <location>
        <position position="107"/>
    </location>
</feature>
<dbReference type="Proteomes" id="UP000287033">
    <property type="component" value="Unassembled WGS sequence"/>
</dbReference>
<gene>
    <name evidence="2" type="ORF">chiPu_0021370</name>
</gene>
<evidence type="ECO:0000313" key="2">
    <source>
        <dbReference type="EMBL" id="GCC16424.1"/>
    </source>
</evidence>
<accession>A0A401RE41</accession>
<protein>
    <submittedName>
        <fullName evidence="2">Uncharacterized protein</fullName>
    </submittedName>
</protein>